<evidence type="ECO:0000256" key="1">
    <source>
        <dbReference type="ARBA" id="ARBA00022898"/>
    </source>
</evidence>
<dbReference type="GeneID" id="61110198"/>
<feature type="modified residue" description="N6-(pyridoxal phosphate)lysine" evidence="2 3">
    <location>
        <position position="35"/>
    </location>
</feature>
<dbReference type="EMBL" id="AZSI01000003">
    <property type="protein sequence ID" value="KEY63674.1"/>
    <property type="molecule type" value="Genomic_DNA"/>
</dbReference>
<dbReference type="CDD" id="cd00635">
    <property type="entry name" value="PLPDE_III_YBL036c_like"/>
    <property type="match status" value="1"/>
</dbReference>
<dbReference type="PANTHER" id="PTHR10146">
    <property type="entry name" value="PROLINE SYNTHETASE CO-TRANSCRIBED BACTERIAL HOMOLOG PROTEIN"/>
    <property type="match status" value="1"/>
</dbReference>
<gene>
    <name evidence="6" type="ORF">U725_00122</name>
</gene>
<organism evidence="6 7">
    <name type="scientific">Lactococcus cremoris subsp. cremoris GE214</name>
    <dbReference type="NCBI Taxonomy" id="1415168"/>
    <lineage>
        <taxon>Bacteria</taxon>
        <taxon>Bacillati</taxon>
        <taxon>Bacillota</taxon>
        <taxon>Bacilli</taxon>
        <taxon>Lactobacillales</taxon>
        <taxon>Streptococcaceae</taxon>
        <taxon>Lactococcus</taxon>
        <taxon>Lactococcus cremoris subsp. cremoris</taxon>
    </lineage>
</organism>
<dbReference type="SUPFAM" id="SSF51419">
    <property type="entry name" value="PLP-binding barrel"/>
    <property type="match status" value="1"/>
</dbReference>
<dbReference type="Proteomes" id="UP000028401">
    <property type="component" value="Unassembled WGS sequence"/>
</dbReference>
<dbReference type="FunFam" id="3.20.20.10:FF:000011">
    <property type="entry name" value="Pyridoxal phosphate homeostasis protein"/>
    <property type="match status" value="1"/>
</dbReference>
<comment type="cofactor">
    <cofactor evidence="3">
        <name>pyridoxal 5'-phosphate</name>
        <dbReference type="ChEBI" id="CHEBI:597326"/>
    </cofactor>
</comment>
<dbReference type="PIRSF" id="PIRSF004848">
    <property type="entry name" value="YBL036c_PLPDEIII"/>
    <property type="match status" value="1"/>
</dbReference>
<dbReference type="HAMAP" id="MF_02087">
    <property type="entry name" value="PLP_homeostasis"/>
    <property type="match status" value="1"/>
</dbReference>
<dbReference type="GO" id="GO:0030170">
    <property type="term" value="F:pyridoxal phosphate binding"/>
    <property type="evidence" value="ECO:0007669"/>
    <property type="project" value="UniProtKB-UniRule"/>
</dbReference>
<dbReference type="PANTHER" id="PTHR10146:SF14">
    <property type="entry name" value="PYRIDOXAL PHOSPHATE HOMEOSTASIS PROTEIN"/>
    <property type="match status" value="1"/>
</dbReference>
<dbReference type="Gene3D" id="3.20.20.10">
    <property type="entry name" value="Alanine racemase"/>
    <property type="match status" value="1"/>
</dbReference>
<dbReference type="Pfam" id="PF01168">
    <property type="entry name" value="Ala_racemase_N"/>
    <property type="match status" value="1"/>
</dbReference>
<evidence type="ECO:0000256" key="4">
    <source>
        <dbReference type="RuleBase" id="RU004514"/>
    </source>
</evidence>
<dbReference type="InterPro" id="IPR029066">
    <property type="entry name" value="PLP-binding_barrel"/>
</dbReference>
<comment type="function">
    <text evidence="2">Pyridoxal 5'-phosphate (PLP)-binding protein, which is involved in PLP homeostasis.</text>
</comment>
<keyword evidence="1 2" id="KW-0663">Pyridoxal phosphate</keyword>
<feature type="domain" description="Alanine racemase N-terminal" evidence="5">
    <location>
        <begin position="8"/>
        <end position="219"/>
    </location>
</feature>
<protein>
    <recommendedName>
        <fullName evidence="2">Pyridoxal phosphate homeostasis protein</fullName>
        <shortName evidence="2">PLP homeostasis protein</shortName>
    </recommendedName>
</protein>
<dbReference type="PATRIC" id="fig|1415168.3.peg.134"/>
<evidence type="ECO:0000256" key="3">
    <source>
        <dbReference type="PIRSR" id="PIRSR004848-1"/>
    </source>
</evidence>
<accession>A0A084AEE5</accession>
<dbReference type="InterPro" id="IPR001608">
    <property type="entry name" value="Ala_racemase_N"/>
</dbReference>
<comment type="similarity">
    <text evidence="2 4">Belongs to the pyridoxal phosphate-binding protein YggS/PROSC family.</text>
</comment>
<dbReference type="RefSeq" id="WP_011676879.1">
    <property type="nucleotide sequence ID" value="NZ_AZSI01000003.1"/>
</dbReference>
<evidence type="ECO:0000313" key="7">
    <source>
        <dbReference type="Proteomes" id="UP000028401"/>
    </source>
</evidence>
<name>A0A084AEE5_LACLC</name>
<reference evidence="6 7" key="1">
    <citation type="submission" date="2014-06" db="EMBL/GenBank/DDBJ databases">
        <title>Draft genome sequence of the putrescine producing strain Lactococcus lactis subsp cremoris GE214.</title>
        <authorList>
            <person name="Ladero V."/>
            <person name="Linares D.M."/>
            <person name="del Rio B."/>
            <person name="Mayo B."/>
            <person name="Martin M.C."/>
            <person name="Fernandez M."/>
            <person name="Alvarez M.A."/>
        </authorList>
    </citation>
    <scope>NUCLEOTIDE SEQUENCE [LARGE SCALE GENOMIC DNA]</scope>
    <source>
        <strain evidence="6 7">GE214</strain>
    </source>
</reference>
<evidence type="ECO:0000259" key="5">
    <source>
        <dbReference type="Pfam" id="PF01168"/>
    </source>
</evidence>
<dbReference type="NCBIfam" id="TIGR00044">
    <property type="entry name" value="YggS family pyridoxal phosphate-dependent enzyme"/>
    <property type="match status" value="1"/>
</dbReference>
<evidence type="ECO:0000313" key="6">
    <source>
        <dbReference type="EMBL" id="KEY63674.1"/>
    </source>
</evidence>
<comment type="caution">
    <text evidence="6">The sequence shown here is derived from an EMBL/GenBank/DDBJ whole genome shotgun (WGS) entry which is preliminary data.</text>
</comment>
<dbReference type="InterPro" id="IPR011078">
    <property type="entry name" value="PyrdxlP_homeostasis"/>
</dbReference>
<proteinExistence type="inferred from homology"/>
<sequence>MTIKENVKRILNNVDAAKAASSYSNQSVSVVAVTKSVEANLAREVFENGISHLAENRTELFLEKYEALKDCEITWHLIGNLQRRKVKKVINYVDYFHALDSLKLAQEISKRAEHLIKCFIEVNISGEESKHGFSVDELKETLADFSELENIEIVGLMTMAPFDATESECNDIFGRMKELQVEISEMNLPKIPCTELSMGMSRDYEIAIKNGATFVRIGTEFFKDL</sequence>
<dbReference type="AlphaFoldDB" id="A0A084AEE5"/>
<evidence type="ECO:0000256" key="2">
    <source>
        <dbReference type="HAMAP-Rule" id="MF_02087"/>
    </source>
</evidence>